<keyword evidence="3" id="KW-1185">Reference proteome</keyword>
<dbReference type="Gramene" id="ERN07005">
    <property type="protein sequence ID" value="ERN07005"/>
    <property type="gene ID" value="AMTR_s00141p00076470"/>
</dbReference>
<reference evidence="3" key="1">
    <citation type="journal article" date="2013" name="Science">
        <title>The Amborella genome and the evolution of flowering plants.</title>
        <authorList>
            <consortium name="Amborella Genome Project"/>
        </authorList>
    </citation>
    <scope>NUCLEOTIDE SEQUENCE [LARGE SCALE GENOMIC DNA]</scope>
</reference>
<feature type="region of interest" description="Disordered" evidence="1">
    <location>
        <begin position="1"/>
        <end position="59"/>
    </location>
</feature>
<dbReference type="AlphaFoldDB" id="W1PIR9"/>
<dbReference type="Proteomes" id="UP000017836">
    <property type="component" value="Unassembled WGS sequence"/>
</dbReference>
<dbReference type="EMBL" id="KI393843">
    <property type="protein sequence ID" value="ERN07005.1"/>
    <property type="molecule type" value="Genomic_DNA"/>
</dbReference>
<feature type="compositionally biased region" description="Basic residues" evidence="1">
    <location>
        <begin position="1"/>
        <end position="15"/>
    </location>
</feature>
<feature type="non-terminal residue" evidence="2">
    <location>
        <position position="1"/>
    </location>
</feature>
<feature type="compositionally biased region" description="Basic and acidic residues" evidence="1">
    <location>
        <begin position="35"/>
        <end position="53"/>
    </location>
</feature>
<dbReference type="HOGENOM" id="CLU_2967872_0_0_1"/>
<evidence type="ECO:0000313" key="3">
    <source>
        <dbReference type="Proteomes" id="UP000017836"/>
    </source>
</evidence>
<organism evidence="2 3">
    <name type="scientific">Amborella trichopoda</name>
    <dbReference type="NCBI Taxonomy" id="13333"/>
    <lineage>
        <taxon>Eukaryota</taxon>
        <taxon>Viridiplantae</taxon>
        <taxon>Streptophyta</taxon>
        <taxon>Embryophyta</taxon>
        <taxon>Tracheophyta</taxon>
        <taxon>Spermatophyta</taxon>
        <taxon>Magnoliopsida</taxon>
        <taxon>Amborellales</taxon>
        <taxon>Amborellaceae</taxon>
        <taxon>Amborella</taxon>
    </lineage>
</organism>
<sequence>RRLRKRSEREKRKRQGQWLEMEGTSGGNQPLPGGCRERDRRRGEVKRGRKAAEEQGDMV</sequence>
<name>W1PIR9_AMBTC</name>
<gene>
    <name evidence="2" type="ORF">AMTR_s00141p00076470</name>
</gene>
<evidence type="ECO:0000313" key="2">
    <source>
        <dbReference type="EMBL" id="ERN07005.1"/>
    </source>
</evidence>
<evidence type="ECO:0000256" key="1">
    <source>
        <dbReference type="SAM" id="MobiDB-lite"/>
    </source>
</evidence>
<accession>W1PIR9</accession>
<proteinExistence type="predicted"/>
<protein>
    <submittedName>
        <fullName evidence="2">Uncharacterized protein</fullName>
    </submittedName>
</protein>